<dbReference type="Pfam" id="PF02082">
    <property type="entry name" value="Rrf2"/>
    <property type="match status" value="1"/>
</dbReference>
<evidence type="ECO:0000313" key="2">
    <source>
        <dbReference type="EMBL" id="SEJ40718.1"/>
    </source>
</evidence>
<evidence type="ECO:0000256" key="1">
    <source>
        <dbReference type="ARBA" id="ARBA00023125"/>
    </source>
</evidence>
<dbReference type="GeneID" id="80818213"/>
<dbReference type="GO" id="GO:0005829">
    <property type="term" value="C:cytosol"/>
    <property type="evidence" value="ECO:0007669"/>
    <property type="project" value="TreeGrafter"/>
</dbReference>
<dbReference type="PANTHER" id="PTHR33221:SF4">
    <property type="entry name" value="HTH-TYPE TRANSCRIPTIONAL REPRESSOR NSRR"/>
    <property type="match status" value="1"/>
</dbReference>
<dbReference type="NCBIfam" id="TIGR00738">
    <property type="entry name" value="rrf2_super"/>
    <property type="match status" value="1"/>
</dbReference>
<organism evidence="2 3">
    <name type="scientific">Marinovum algicola</name>
    <dbReference type="NCBI Taxonomy" id="42444"/>
    <lineage>
        <taxon>Bacteria</taxon>
        <taxon>Pseudomonadati</taxon>
        <taxon>Pseudomonadota</taxon>
        <taxon>Alphaproteobacteria</taxon>
        <taxon>Rhodobacterales</taxon>
        <taxon>Roseobacteraceae</taxon>
        <taxon>Marinovum</taxon>
    </lineage>
</organism>
<dbReference type="InterPro" id="IPR036388">
    <property type="entry name" value="WH-like_DNA-bd_sf"/>
</dbReference>
<comment type="caution">
    <text evidence="2">The sequence shown here is derived from an EMBL/GenBank/DDBJ whole genome shotgun (WGS) entry which is preliminary data.</text>
</comment>
<dbReference type="Proteomes" id="UP000182932">
    <property type="component" value="Unassembled WGS sequence"/>
</dbReference>
<gene>
    <name evidence="2" type="ORF">SAMN04487940_105247</name>
</gene>
<keyword evidence="3" id="KW-1185">Reference proteome</keyword>
<dbReference type="GO" id="GO:0003677">
    <property type="term" value="F:DNA binding"/>
    <property type="evidence" value="ECO:0007669"/>
    <property type="project" value="UniProtKB-KW"/>
</dbReference>
<sequence>MRVTKRTYIAIRVLMYCASNSDRLVTKSEIAKQCNSSENHVAQVVNQLGQLGFIETHRGRNGGLELARAPADIRIGEVFRAVEAPVPMSDSFSAADTSFPLVAARQLRIALDDAYTAFFEQLDGVMLDMLVGDSRPLMDMIAPTSPSRA</sequence>
<evidence type="ECO:0000313" key="3">
    <source>
        <dbReference type="Proteomes" id="UP000182932"/>
    </source>
</evidence>
<reference evidence="2 3" key="1">
    <citation type="submission" date="2016-10" db="EMBL/GenBank/DDBJ databases">
        <authorList>
            <person name="Varghese N."/>
            <person name="Submissions S."/>
        </authorList>
    </citation>
    <scope>NUCLEOTIDE SEQUENCE [LARGE SCALE GENOMIC DNA]</scope>
    <source>
        <strain evidence="2 3">FF3</strain>
    </source>
</reference>
<dbReference type="EMBL" id="FNYY01000005">
    <property type="protein sequence ID" value="SEJ40718.1"/>
    <property type="molecule type" value="Genomic_DNA"/>
</dbReference>
<dbReference type="PANTHER" id="PTHR33221">
    <property type="entry name" value="WINGED HELIX-TURN-HELIX TRANSCRIPTIONAL REGULATOR, RRF2 FAMILY"/>
    <property type="match status" value="1"/>
</dbReference>
<protein>
    <submittedName>
        <fullName evidence="2">Transcriptional regulator, BadM/Rrf2 family</fullName>
    </submittedName>
</protein>
<accession>A0A975W9R6</accession>
<name>A0A975W9R6_9RHOB</name>
<dbReference type="GO" id="GO:0003700">
    <property type="term" value="F:DNA-binding transcription factor activity"/>
    <property type="evidence" value="ECO:0007669"/>
    <property type="project" value="TreeGrafter"/>
</dbReference>
<dbReference type="InterPro" id="IPR000944">
    <property type="entry name" value="Tscrpt_reg_Rrf2"/>
</dbReference>
<proteinExistence type="predicted"/>
<dbReference type="RefSeq" id="WP_074836376.1">
    <property type="nucleotide sequence ID" value="NZ_CATMKJ010000009.1"/>
</dbReference>
<keyword evidence="1" id="KW-0238">DNA-binding</keyword>
<dbReference type="AlphaFoldDB" id="A0A975W9R6"/>
<dbReference type="PROSITE" id="PS51197">
    <property type="entry name" value="HTH_RRF2_2"/>
    <property type="match status" value="1"/>
</dbReference>
<dbReference type="InterPro" id="IPR036390">
    <property type="entry name" value="WH_DNA-bd_sf"/>
</dbReference>
<dbReference type="SUPFAM" id="SSF46785">
    <property type="entry name" value="Winged helix' DNA-binding domain"/>
    <property type="match status" value="1"/>
</dbReference>
<dbReference type="Gene3D" id="1.10.10.10">
    <property type="entry name" value="Winged helix-like DNA-binding domain superfamily/Winged helix DNA-binding domain"/>
    <property type="match status" value="1"/>
</dbReference>